<organism evidence="11 12">
    <name type="scientific">Musa troglodytarum</name>
    <name type="common">fe'i banana</name>
    <dbReference type="NCBI Taxonomy" id="320322"/>
    <lineage>
        <taxon>Eukaryota</taxon>
        <taxon>Viridiplantae</taxon>
        <taxon>Streptophyta</taxon>
        <taxon>Embryophyta</taxon>
        <taxon>Tracheophyta</taxon>
        <taxon>Spermatophyta</taxon>
        <taxon>Magnoliopsida</taxon>
        <taxon>Liliopsida</taxon>
        <taxon>Zingiberales</taxon>
        <taxon>Musaceae</taxon>
        <taxon>Musa</taxon>
    </lineage>
</organism>
<dbReference type="GO" id="GO:0005634">
    <property type="term" value="C:nucleus"/>
    <property type="evidence" value="ECO:0007669"/>
    <property type="project" value="UniProtKB-SubCell"/>
</dbReference>
<dbReference type="PROSITE" id="PS00036">
    <property type="entry name" value="BZIP_BASIC"/>
    <property type="match status" value="1"/>
</dbReference>
<proteinExistence type="inferred from homology"/>
<dbReference type="SUPFAM" id="SSF57959">
    <property type="entry name" value="Leucine zipper domain"/>
    <property type="match status" value="1"/>
</dbReference>
<dbReference type="SMART" id="SM00338">
    <property type="entry name" value="BRLZ"/>
    <property type="match status" value="1"/>
</dbReference>
<dbReference type="GO" id="GO:0003700">
    <property type="term" value="F:DNA-binding transcription factor activity"/>
    <property type="evidence" value="ECO:0007669"/>
    <property type="project" value="InterPro"/>
</dbReference>
<evidence type="ECO:0000256" key="1">
    <source>
        <dbReference type="ARBA" id="ARBA00004123"/>
    </source>
</evidence>
<feature type="region of interest" description="Disordered" evidence="8">
    <location>
        <begin position="90"/>
        <end position="183"/>
    </location>
</feature>
<dbReference type="GO" id="GO:0006351">
    <property type="term" value="P:DNA-templated transcription"/>
    <property type="evidence" value="ECO:0007669"/>
    <property type="project" value="InterPro"/>
</dbReference>
<keyword evidence="12" id="KW-1185">Reference proteome</keyword>
<dbReference type="FunFam" id="1.20.5.170:FF:000019">
    <property type="entry name" value="BZIP family transcription factor"/>
    <property type="match status" value="1"/>
</dbReference>
<feature type="domain" description="DOG1" evidence="10">
    <location>
        <begin position="253"/>
        <end position="467"/>
    </location>
</feature>
<evidence type="ECO:0000313" key="11">
    <source>
        <dbReference type="EMBL" id="URD90158.1"/>
    </source>
</evidence>
<accession>A0A9E7F728</accession>
<dbReference type="OrthoDB" id="2015618at2759"/>
<evidence type="ECO:0000313" key="12">
    <source>
        <dbReference type="Proteomes" id="UP001055439"/>
    </source>
</evidence>
<protein>
    <submittedName>
        <fullName evidence="11">Uncharacterized protein</fullName>
    </submittedName>
</protein>
<feature type="coiled-coil region" evidence="7">
    <location>
        <begin position="208"/>
        <end position="235"/>
    </location>
</feature>
<keyword evidence="6" id="KW-0539">Nucleus</keyword>
<evidence type="ECO:0000259" key="10">
    <source>
        <dbReference type="PROSITE" id="PS51806"/>
    </source>
</evidence>
<reference evidence="11" key="1">
    <citation type="submission" date="2022-05" db="EMBL/GenBank/DDBJ databases">
        <title>The Musa troglodytarum L. genome provides insights into the mechanism of non-climacteric behaviour and enrichment of carotenoids.</title>
        <authorList>
            <person name="Wang J."/>
        </authorList>
    </citation>
    <scope>NUCLEOTIDE SEQUENCE</scope>
    <source>
        <tissue evidence="11">Leaf</tissue>
    </source>
</reference>
<comment type="subcellular location">
    <subcellularLocation>
        <location evidence="1">Nucleus</location>
    </subcellularLocation>
</comment>
<feature type="compositionally biased region" description="Polar residues" evidence="8">
    <location>
        <begin position="95"/>
        <end position="142"/>
    </location>
</feature>
<dbReference type="CDD" id="cd14708">
    <property type="entry name" value="bZIP_HBP1b-like"/>
    <property type="match status" value="1"/>
</dbReference>
<dbReference type="PROSITE" id="PS50217">
    <property type="entry name" value="BZIP"/>
    <property type="match status" value="1"/>
</dbReference>
<dbReference type="InterPro" id="IPR046347">
    <property type="entry name" value="bZIP_sf"/>
</dbReference>
<sequence length="522" mass="57512">MVQEGEEETRMANRRVGETGLSDSGPSTRSVADGIHGTTPQAATNFFDQEGAAYFGELEKALMQGVDGIRETEEDTKAFFATRPATLEIFPSWPMRSQQTPRGKTRSATSTDLGSAQDTTTSHLGSDSTASRKASSDQSADQEQAMMTMMIAGDGSITGSTPTSQLASEEKRKMTGSAAGKDGKRLDAKTLRRLAQNREAARKSRLRKKAYVQQLESSRIRLQQLEHDLQRARSQGLFLGVAGSANGAITSGAAMFDVEYARWLDENSKHMSDLRGALQAHLPDGNLGVIVDQCIANYDELFRLKEIVAKSDVFHLLNGTWMTPAERCFLWMGGFRPSELLEILMPQLDPLTEQQLLVIGNLRLSSRQAEEALSQGLELLHRSLADTVTGESLSDGVDVGNYMGHMAVALGKLANLEGFVRQADNLRQQTLHQMRRNLTIKQAARCFLAMGEYYTRLRALSSLWASRPRQRSKQHLIQGVPSSLPWEKKVSSAATMAGPEQLGSKSPIIPWDIHMRKMQPKV</sequence>
<dbReference type="AlphaFoldDB" id="A0A9E7F728"/>
<evidence type="ECO:0000259" key="9">
    <source>
        <dbReference type="PROSITE" id="PS50217"/>
    </source>
</evidence>
<feature type="region of interest" description="Disordered" evidence="8">
    <location>
        <begin position="1"/>
        <end position="37"/>
    </location>
</feature>
<dbReference type="PROSITE" id="PS51806">
    <property type="entry name" value="DOG1"/>
    <property type="match status" value="1"/>
</dbReference>
<evidence type="ECO:0000256" key="8">
    <source>
        <dbReference type="SAM" id="MobiDB-lite"/>
    </source>
</evidence>
<feature type="compositionally biased region" description="Polar residues" evidence="8">
    <location>
        <begin position="21"/>
        <end position="30"/>
    </location>
</feature>
<evidence type="ECO:0000256" key="6">
    <source>
        <dbReference type="ARBA" id="ARBA00023242"/>
    </source>
</evidence>
<dbReference type="InterPro" id="IPR025422">
    <property type="entry name" value="TGA_domain"/>
</dbReference>
<dbReference type="Pfam" id="PF14144">
    <property type="entry name" value="DOG1"/>
    <property type="match status" value="1"/>
</dbReference>
<evidence type="ECO:0000256" key="7">
    <source>
        <dbReference type="SAM" id="Coils"/>
    </source>
</evidence>
<dbReference type="Gene3D" id="1.20.5.170">
    <property type="match status" value="1"/>
</dbReference>
<dbReference type="InterPro" id="IPR004827">
    <property type="entry name" value="bZIP"/>
</dbReference>
<evidence type="ECO:0000256" key="3">
    <source>
        <dbReference type="ARBA" id="ARBA00023015"/>
    </source>
</evidence>
<feature type="domain" description="BZIP" evidence="9">
    <location>
        <begin position="187"/>
        <end position="231"/>
    </location>
</feature>
<evidence type="ECO:0000256" key="2">
    <source>
        <dbReference type="ARBA" id="ARBA00007163"/>
    </source>
</evidence>
<keyword evidence="7" id="KW-0175">Coiled coil</keyword>
<feature type="compositionally biased region" description="Basic and acidic residues" evidence="8">
    <location>
        <begin position="8"/>
        <end position="17"/>
    </location>
</feature>
<keyword evidence="4" id="KW-0238">DNA-binding</keyword>
<feature type="compositionally biased region" description="Polar residues" evidence="8">
    <location>
        <begin position="157"/>
        <end position="167"/>
    </location>
</feature>
<comment type="similarity">
    <text evidence="2">Belongs to the bZIP family.</text>
</comment>
<evidence type="ECO:0000256" key="4">
    <source>
        <dbReference type="ARBA" id="ARBA00023125"/>
    </source>
</evidence>
<dbReference type="PANTHER" id="PTHR45693">
    <property type="entry name" value="TRANSCRIPTION FACTOR TGA9"/>
    <property type="match status" value="1"/>
</dbReference>
<dbReference type="Pfam" id="PF00170">
    <property type="entry name" value="bZIP_1"/>
    <property type="match status" value="1"/>
</dbReference>
<keyword evidence="5" id="KW-0804">Transcription</keyword>
<dbReference type="PANTHER" id="PTHR45693:SF9">
    <property type="entry name" value="TRANSCRIPTION FACTOR TGA9"/>
    <property type="match status" value="1"/>
</dbReference>
<name>A0A9E7F728_9LILI</name>
<gene>
    <name evidence="11" type="ORF">MUK42_26720</name>
</gene>
<keyword evidence="3" id="KW-0805">Transcription regulation</keyword>
<evidence type="ECO:0000256" key="5">
    <source>
        <dbReference type="ARBA" id="ARBA00023163"/>
    </source>
</evidence>
<dbReference type="GO" id="GO:0043565">
    <property type="term" value="F:sequence-specific DNA binding"/>
    <property type="evidence" value="ECO:0007669"/>
    <property type="project" value="InterPro"/>
</dbReference>
<dbReference type="EMBL" id="CP097504">
    <property type="protein sequence ID" value="URD90158.1"/>
    <property type="molecule type" value="Genomic_DNA"/>
</dbReference>
<dbReference type="Proteomes" id="UP001055439">
    <property type="component" value="Chromosome 2"/>
</dbReference>